<evidence type="ECO:0000259" key="1">
    <source>
        <dbReference type="Pfam" id="PF22600"/>
    </source>
</evidence>
<evidence type="ECO:0000313" key="2">
    <source>
        <dbReference type="EMBL" id="CAG8842245.1"/>
    </source>
</evidence>
<reference evidence="2 3" key="1">
    <citation type="submission" date="2021-06" db="EMBL/GenBank/DDBJ databases">
        <authorList>
            <person name="Kallberg Y."/>
            <person name="Tangrot J."/>
            <person name="Rosling A."/>
        </authorList>
    </citation>
    <scope>NUCLEOTIDE SEQUENCE [LARGE SCALE GENOMIC DNA]</scope>
    <source>
        <strain evidence="2 3">120-4 pot B 10/14</strain>
    </source>
</reference>
<dbReference type="Gene3D" id="3.30.460.10">
    <property type="entry name" value="Beta Polymerase, domain 2"/>
    <property type="match status" value="1"/>
</dbReference>
<dbReference type="PANTHER" id="PTHR12271:SF113">
    <property type="entry name" value="POLY(A) RNA POLYMERASE CID11"/>
    <property type="match status" value="1"/>
</dbReference>
<gene>
    <name evidence="2" type="ORF">GMARGA_LOCUS35881</name>
</gene>
<feature type="domain" description="Poly(A) RNA polymerase mitochondrial-like central palm" evidence="1">
    <location>
        <begin position="22"/>
        <end position="153"/>
    </location>
</feature>
<accession>A0ABN7WWV4</accession>
<feature type="non-terminal residue" evidence="2">
    <location>
        <position position="1"/>
    </location>
</feature>
<sequence length="229" mass="26204">VGHKYANCLSKRQIDQDNELILSAKMWMLYKTLLPSKKNNENRDRLVMKIEEILSNEWPGHEINVHLFGSSVNLLGTSASDVDLCVTTPNRELENISALSVKLQKYNMIITECVTNAKVPIVKFWDPTLNLACDINVNNTQALLNTRLIKSYVNLDPRTRPLVMTIKHWARIRKLNSTACGTLSSYTWTCMVLNFLQMRYPPILPVLKVGRKNEDIDLLKVGYKNNESI</sequence>
<dbReference type="InterPro" id="IPR043519">
    <property type="entry name" value="NT_sf"/>
</dbReference>
<dbReference type="Pfam" id="PF22600">
    <property type="entry name" value="MTPAP-like_central"/>
    <property type="match status" value="1"/>
</dbReference>
<dbReference type="SUPFAM" id="SSF81301">
    <property type="entry name" value="Nucleotidyltransferase"/>
    <property type="match status" value="1"/>
</dbReference>
<dbReference type="SUPFAM" id="SSF81631">
    <property type="entry name" value="PAP/OAS1 substrate-binding domain"/>
    <property type="match status" value="1"/>
</dbReference>
<evidence type="ECO:0000313" key="3">
    <source>
        <dbReference type="Proteomes" id="UP000789901"/>
    </source>
</evidence>
<organism evidence="2 3">
    <name type="scientific">Gigaspora margarita</name>
    <dbReference type="NCBI Taxonomy" id="4874"/>
    <lineage>
        <taxon>Eukaryota</taxon>
        <taxon>Fungi</taxon>
        <taxon>Fungi incertae sedis</taxon>
        <taxon>Mucoromycota</taxon>
        <taxon>Glomeromycotina</taxon>
        <taxon>Glomeromycetes</taxon>
        <taxon>Diversisporales</taxon>
        <taxon>Gigasporaceae</taxon>
        <taxon>Gigaspora</taxon>
    </lineage>
</organism>
<dbReference type="Proteomes" id="UP000789901">
    <property type="component" value="Unassembled WGS sequence"/>
</dbReference>
<name>A0ABN7WWV4_GIGMA</name>
<comment type="caution">
    <text evidence="2">The sequence shown here is derived from an EMBL/GenBank/DDBJ whole genome shotgun (WGS) entry which is preliminary data.</text>
</comment>
<dbReference type="EMBL" id="CAJVQB010068390">
    <property type="protein sequence ID" value="CAG8842245.1"/>
    <property type="molecule type" value="Genomic_DNA"/>
</dbReference>
<keyword evidence="3" id="KW-1185">Reference proteome</keyword>
<dbReference type="PANTHER" id="PTHR12271">
    <property type="entry name" value="POLY A POLYMERASE CID PAP -RELATED"/>
    <property type="match status" value="1"/>
</dbReference>
<protein>
    <submittedName>
        <fullName evidence="2">22656_t:CDS:1</fullName>
    </submittedName>
</protein>
<dbReference type="CDD" id="cd05402">
    <property type="entry name" value="NT_PAP_TUTase"/>
    <property type="match status" value="1"/>
</dbReference>
<dbReference type="InterPro" id="IPR054708">
    <property type="entry name" value="MTPAP-like_central"/>
</dbReference>
<dbReference type="Gene3D" id="1.10.1410.10">
    <property type="match status" value="1"/>
</dbReference>
<feature type="non-terminal residue" evidence="2">
    <location>
        <position position="229"/>
    </location>
</feature>
<proteinExistence type="predicted"/>